<accession>A0ABW3J864</accession>
<keyword evidence="3" id="KW-0540">Nuclease</keyword>
<evidence type="ECO:0000313" key="4">
    <source>
        <dbReference type="Proteomes" id="UP001597102"/>
    </source>
</evidence>
<reference evidence="4" key="1">
    <citation type="journal article" date="2019" name="Int. J. Syst. Evol. Microbiol.">
        <title>The Global Catalogue of Microorganisms (GCM) 10K type strain sequencing project: providing services to taxonomists for standard genome sequencing and annotation.</title>
        <authorList>
            <consortium name="The Broad Institute Genomics Platform"/>
            <consortium name="The Broad Institute Genome Sequencing Center for Infectious Disease"/>
            <person name="Wu L."/>
            <person name="Ma J."/>
        </authorList>
    </citation>
    <scope>NUCLEOTIDE SEQUENCE [LARGE SCALE GENOMIC DNA]</scope>
    <source>
        <strain evidence="4">CCUG 61697</strain>
    </source>
</reference>
<dbReference type="PANTHER" id="PTHR14859">
    <property type="entry name" value="CALCOFLUOR WHITE HYPERSENSITIVE PROTEIN PRECURSOR"/>
    <property type="match status" value="1"/>
</dbReference>
<feature type="domain" description="Endonuclease/exonuclease/phosphatase" evidence="2">
    <location>
        <begin position="98"/>
        <end position="299"/>
    </location>
</feature>
<feature type="transmembrane region" description="Helical" evidence="1">
    <location>
        <begin position="7"/>
        <end position="28"/>
    </location>
</feature>
<comment type="caution">
    <text evidence="3">The sequence shown here is derived from an EMBL/GenBank/DDBJ whole genome shotgun (WGS) entry which is preliminary data.</text>
</comment>
<dbReference type="InterPro" id="IPR051916">
    <property type="entry name" value="GPI-anchor_lipid_remodeler"/>
</dbReference>
<dbReference type="Pfam" id="PF03372">
    <property type="entry name" value="Exo_endo_phos"/>
    <property type="match status" value="1"/>
</dbReference>
<proteinExistence type="predicted"/>
<dbReference type="SUPFAM" id="SSF56219">
    <property type="entry name" value="DNase I-like"/>
    <property type="match status" value="1"/>
</dbReference>
<evidence type="ECO:0000313" key="3">
    <source>
        <dbReference type="EMBL" id="MFD0986461.1"/>
    </source>
</evidence>
<dbReference type="Gene3D" id="3.60.10.10">
    <property type="entry name" value="Endonuclease/exonuclease/phosphatase"/>
    <property type="match status" value="1"/>
</dbReference>
<dbReference type="EMBL" id="JBHTJO010000001">
    <property type="protein sequence ID" value="MFD0986461.1"/>
    <property type="molecule type" value="Genomic_DNA"/>
</dbReference>
<dbReference type="RefSeq" id="WP_379086637.1">
    <property type="nucleotide sequence ID" value="NZ_JBHTJO010000001.1"/>
</dbReference>
<feature type="transmembrane region" description="Helical" evidence="1">
    <location>
        <begin position="61"/>
        <end position="80"/>
    </location>
</feature>
<keyword evidence="3" id="KW-0255">Endonuclease</keyword>
<name>A0ABW3J864_9HYPH</name>
<keyword evidence="1" id="KW-0812">Transmembrane</keyword>
<gene>
    <name evidence="3" type="ORF">ACFQ2F_05055</name>
</gene>
<keyword evidence="4" id="KW-1185">Reference proteome</keyword>
<keyword evidence="1" id="KW-0472">Membrane</keyword>
<sequence length="313" mass="34131">MSKLLKALTLVGLVVGLALTGAILVARVVPALDIVSNGLPVLVVACFVLFLLAAYTGPKGAAPAALVLLLFNAAVLYPALQSTAQTAEASRAPLLKVATLNVRQGNDEPEKAVQWLRETDPDVIVLQEMWRLKRPPFDALLETHPFRVGDQSIVILSKQPIGSQGKITRVGFSSWNETLARWAQITIDGVPVEIVAVHPARPFYPELQQNDMDNLTRFVQSRHGPLVVAGDFNQTPWTNSLQRFTDISGLGRLNTYHPTWPMRRDTMPFVPLLPIDNIFISSQLAMVDLAFSGDIGSDHRGLVAELALAAPRP</sequence>
<keyword evidence="3" id="KW-0378">Hydrolase</keyword>
<dbReference type="PANTHER" id="PTHR14859:SF1">
    <property type="entry name" value="PGAP2-INTERACTING PROTEIN"/>
    <property type="match status" value="1"/>
</dbReference>
<evidence type="ECO:0000259" key="2">
    <source>
        <dbReference type="Pfam" id="PF03372"/>
    </source>
</evidence>
<organism evidence="3 4">
    <name type="scientific">Methyloligella solikamskensis</name>
    <dbReference type="NCBI Taxonomy" id="1177756"/>
    <lineage>
        <taxon>Bacteria</taxon>
        <taxon>Pseudomonadati</taxon>
        <taxon>Pseudomonadota</taxon>
        <taxon>Alphaproteobacteria</taxon>
        <taxon>Hyphomicrobiales</taxon>
        <taxon>Hyphomicrobiaceae</taxon>
        <taxon>Methyloligella</taxon>
    </lineage>
</organism>
<feature type="transmembrane region" description="Helical" evidence="1">
    <location>
        <begin position="34"/>
        <end position="54"/>
    </location>
</feature>
<keyword evidence="1" id="KW-1133">Transmembrane helix</keyword>
<evidence type="ECO:0000256" key="1">
    <source>
        <dbReference type="SAM" id="Phobius"/>
    </source>
</evidence>
<dbReference type="InterPro" id="IPR036691">
    <property type="entry name" value="Endo/exonu/phosph_ase_sf"/>
</dbReference>
<dbReference type="InterPro" id="IPR005135">
    <property type="entry name" value="Endo/exonuclease/phosphatase"/>
</dbReference>
<dbReference type="GO" id="GO:0004519">
    <property type="term" value="F:endonuclease activity"/>
    <property type="evidence" value="ECO:0007669"/>
    <property type="project" value="UniProtKB-KW"/>
</dbReference>
<protein>
    <submittedName>
        <fullName evidence="3">Endonuclease/exonuclease/phosphatase family protein</fullName>
    </submittedName>
</protein>
<dbReference type="Proteomes" id="UP001597102">
    <property type="component" value="Unassembled WGS sequence"/>
</dbReference>